<gene>
    <name evidence="4" type="ORF">C1O66_01620</name>
</gene>
<feature type="compositionally biased region" description="Low complexity" evidence="2">
    <location>
        <begin position="431"/>
        <end position="442"/>
    </location>
</feature>
<evidence type="ECO:0000256" key="1">
    <source>
        <dbReference type="SAM" id="Coils"/>
    </source>
</evidence>
<dbReference type="PANTHER" id="PTHR33525:SF4">
    <property type="entry name" value="CYCLIC DI-GMP PHOSPHODIESTERASE CDGJ"/>
    <property type="match status" value="1"/>
</dbReference>
<dbReference type="Gene3D" id="3.30.450.40">
    <property type="match status" value="1"/>
</dbReference>
<reference evidence="4 5" key="1">
    <citation type="submission" date="2018-01" db="EMBL/GenBank/DDBJ databases">
        <title>Draft genome sequence of Paucibacter aquatile CR182 isolated from freshwater of the Nakdong River.</title>
        <authorList>
            <person name="Choi A."/>
            <person name="Chung E.J."/>
        </authorList>
    </citation>
    <scope>NUCLEOTIDE SEQUENCE [LARGE SCALE GENOMIC DNA]</scope>
    <source>
        <strain evidence="4 5">CR182</strain>
    </source>
</reference>
<feature type="coiled-coil region" evidence="1">
    <location>
        <begin position="49"/>
        <end position="88"/>
    </location>
</feature>
<evidence type="ECO:0000256" key="2">
    <source>
        <dbReference type="SAM" id="MobiDB-lite"/>
    </source>
</evidence>
<dbReference type="Pfam" id="PF01590">
    <property type="entry name" value="GAF"/>
    <property type="match status" value="1"/>
</dbReference>
<dbReference type="AlphaFoldDB" id="A0A2N8L338"/>
<feature type="compositionally biased region" description="Low complexity" evidence="2">
    <location>
        <begin position="11"/>
        <end position="22"/>
    </location>
</feature>
<feature type="region of interest" description="Disordered" evidence="2">
    <location>
        <begin position="390"/>
        <end position="444"/>
    </location>
</feature>
<keyword evidence="1" id="KW-0175">Coiled coil</keyword>
<dbReference type="InterPro" id="IPR013976">
    <property type="entry name" value="HDOD"/>
</dbReference>
<dbReference type="OrthoDB" id="9791419at2"/>
<dbReference type="PANTHER" id="PTHR33525">
    <property type="match status" value="1"/>
</dbReference>
<dbReference type="PROSITE" id="PS51833">
    <property type="entry name" value="HDOD"/>
    <property type="match status" value="1"/>
</dbReference>
<dbReference type="Gene3D" id="1.10.3210.10">
    <property type="entry name" value="Hypothetical protein af1432"/>
    <property type="match status" value="1"/>
</dbReference>
<dbReference type="InterPro" id="IPR029016">
    <property type="entry name" value="GAF-like_dom_sf"/>
</dbReference>
<feature type="compositionally biased region" description="Low complexity" evidence="2">
    <location>
        <begin position="412"/>
        <end position="424"/>
    </location>
</feature>
<sequence length="623" mass="66276">MNLDSSPEVIATATADSSAPSSYRHTELDASEGQVLPDPDPHLDLDPEQEAARLAAERAEAERLAAEQARAEAEAQAAAEREARLQRLMQRIAKHADFASMKDSTRLLQKIARSETAHARALSGAISDDVAMTAKLLRLVNAAFYSSAGGGNITSLQRAVALMGFQTIGMVANSLMLFERLPKGADGNRLRGEFGRAQLAALLAHQFCNSSKQLDGAYLIALFQNLGGMLAGLHFAEDMEVIEAALHAKGLEEGGLEWQTMREQLAREQWGQGLEEIAVEVARQWGWPESVRVGMRTLRPSNLERACSPEEYQRVLCTAANTLAAQLLKLPHSGTPEERAEARKACVERFAAELAVPLSLDPEPLPEAVESVKQVWDDLAKTLGFGPVVAAPGPAKPKPADPKALQAHKPRAGVAAQAPAMAARPAPPATPATSRPAASNPAMAEALSSALEQLSEMVLSGAAPGQLLQLCMKQMHAALKLQRVIVCLRDADGAYLKGRMGLGERATALAPLFDIPLAPPTELFGLLCSKGADTLISDSSDPVIAQRLPAWHRQQVRAGTFVLLPLVAGGQVLGAFYCDRAEAGTLHISERELTLLKTLRNQVVMAMRFGGGNGGGGGSSSKG</sequence>
<evidence type="ECO:0000313" key="5">
    <source>
        <dbReference type="Proteomes" id="UP000235916"/>
    </source>
</evidence>
<proteinExistence type="predicted"/>
<dbReference type="InterPro" id="IPR003018">
    <property type="entry name" value="GAF"/>
</dbReference>
<dbReference type="RefSeq" id="WP_102766248.1">
    <property type="nucleotide sequence ID" value="NZ_POSP01000001.1"/>
</dbReference>
<feature type="region of interest" description="Disordered" evidence="2">
    <location>
        <begin position="1"/>
        <end position="45"/>
    </location>
</feature>
<dbReference type="EMBL" id="POSP01000001">
    <property type="protein sequence ID" value="PND40113.1"/>
    <property type="molecule type" value="Genomic_DNA"/>
</dbReference>
<evidence type="ECO:0000259" key="3">
    <source>
        <dbReference type="PROSITE" id="PS51833"/>
    </source>
</evidence>
<organism evidence="4 5">
    <name type="scientific">Kinneretia aquatilis</name>
    <dbReference type="NCBI Taxonomy" id="2070761"/>
    <lineage>
        <taxon>Bacteria</taxon>
        <taxon>Pseudomonadati</taxon>
        <taxon>Pseudomonadota</taxon>
        <taxon>Betaproteobacteria</taxon>
        <taxon>Burkholderiales</taxon>
        <taxon>Sphaerotilaceae</taxon>
        <taxon>Roseateles</taxon>
    </lineage>
</organism>
<keyword evidence="5" id="KW-1185">Reference proteome</keyword>
<feature type="domain" description="HDOD" evidence="3">
    <location>
        <begin position="98"/>
        <end position="301"/>
    </location>
</feature>
<dbReference type="Proteomes" id="UP000235916">
    <property type="component" value="Unassembled WGS sequence"/>
</dbReference>
<accession>A0A2N8L338</accession>
<evidence type="ECO:0000313" key="4">
    <source>
        <dbReference type="EMBL" id="PND40113.1"/>
    </source>
</evidence>
<dbReference type="Pfam" id="PF08668">
    <property type="entry name" value="HDOD"/>
    <property type="match status" value="1"/>
</dbReference>
<dbReference type="SUPFAM" id="SSF55781">
    <property type="entry name" value="GAF domain-like"/>
    <property type="match status" value="1"/>
</dbReference>
<dbReference type="SUPFAM" id="SSF109604">
    <property type="entry name" value="HD-domain/PDEase-like"/>
    <property type="match status" value="1"/>
</dbReference>
<name>A0A2N8L338_9BURK</name>
<protein>
    <recommendedName>
        <fullName evidence="3">HDOD domain-containing protein</fullName>
    </recommendedName>
</protein>
<dbReference type="InterPro" id="IPR052340">
    <property type="entry name" value="RNase_Y/CdgJ"/>
</dbReference>
<comment type="caution">
    <text evidence="4">The sequence shown here is derived from an EMBL/GenBank/DDBJ whole genome shotgun (WGS) entry which is preliminary data.</text>
</comment>